<dbReference type="AlphaFoldDB" id="T1IKP9"/>
<keyword evidence="2" id="KW-1185">Reference proteome</keyword>
<proteinExistence type="predicted"/>
<reference evidence="2" key="1">
    <citation type="submission" date="2011-05" db="EMBL/GenBank/DDBJ databases">
        <authorList>
            <person name="Richards S.R."/>
            <person name="Qu J."/>
            <person name="Jiang H."/>
            <person name="Jhangiani S.N."/>
            <person name="Agravi P."/>
            <person name="Goodspeed R."/>
            <person name="Gross S."/>
            <person name="Mandapat C."/>
            <person name="Jackson L."/>
            <person name="Mathew T."/>
            <person name="Pu L."/>
            <person name="Thornton R."/>
            <person name="Saada N."/>
            <person name="Wilczek-Boney K.B."/>
            <person name="Lee S."/>
            <person name="Kovar C."/>
            <person name="Wu Y."/>
            <person name="Scherer S.E."/>
            <person name="Worley K.C."/>
            <person name="Muzny D.M."/>
            <person name="Gibbs R."/>
        </authorList>
    </citation>
    <scope>NUCLEOTIDE SEQUENCE</scope>
    <source>
        <strain evidence="2">Brora</strain>
    </source>
</reference>
<dbReference type="EMBL" id="JH430595">
    <property type="status" value="NOT_ANNOTATED_CDS"/>
    <property type="molecule type" value="Genomic_DNA"/>
</dbReference>
<dbReference type="Proteomes" id="UP000014500">
    <property type="component" value="Unassembled WGS sequence"/>
</dbReference>
<protein>
    <submittedName>
        <fullName evidence="1">Uncharacterized protein</fullName>
    </submittedName>
</protein>
<dbReference type="HOGENOM" id="CLU_1485658_0_0_1"/>
<evidence type="ECO:0000313" key="2">
    <source>
        <dbReference type="Proteomes" id="UP000014500"/>
    </source>
</evidence>
<dbReference type="EnsemblMetazoa" id="SMAR001501-RA">
    <property type="protein sequence ID" value="SMAR001501-PA"/>
    <property type="gene ID" value="SMAR001501"/>
</dbReference>
<accession>T1IKP9</accession>
<name>T1IKP9_STRMM</name>
<evidence type="ECO:0000313" key="1">
    <source>
        <dbReference type="EnsemblMetazoa" id="SMAR001501-PA"/>
    </source>
</evidence>
<sequence length="182" mass="21488">MRCHNTYFQYKLMNHTMHLSPNGILPNLALHNLLALHHLIATFSREGKHEFIPNYFLSISLRSYDFLIENEAAPFLIILSGFPFDLSGGTRKQDACSNCGEYSVTCWQNGHYCHIRVAERMVMQFEDIYQFFPFVFDQDVKFGNCYRAQLVDSQGQNDNFKLDNCTAEWCWKDIHFYHIYFE</sequence>
<reference evidence="1" key="2">
    <citation type="submission" date="2015-02" db="UniProtKB">
        <authorList>
            <consortium name="EnsemblMetazoa"/>
        </authorList>
    </citation>
    <scope>IDENTIFICATION</scope>
</reference>
<organism evidence="1 2">
    <name type="scientific">Strigamia maritima</name>
    <name type="common">European centipede</name>
    <name type="synonym">Geophilus maritimus</name>
    <dbReference type="NCBI Taxonomy" id="126957"/>
    <lineage>
        <taxon>Eukaryota</taxon>
        <taxon>Metazoa</taxon>
        <taxon>Ecdysozoa</taxon>
        <taxon>Arthropoda</taxon>
        <taxon>Myriapoda</taxon>
        <taxon>Chilopoda</taxon>
        <taxon>Pleurostigmophora</taxon>
        <taxon>Geophilomorpha</taxon>
        <taxon>Linotaeniidae</taxon>
        <taxon>Strigamia</taxon>
    </lineage>
</organism>